<organism evidence="2 3">
    <name type="scientific">Streptomyces sirii</name>
    <dbReference type="NCBI Taxonomy" id="3127701"/>
    <lineage>
        <taxon>Bacteria</taxon>
        <taxon>Bacillati</taxon>
        <taxon>Actinomycetota</taxon>
        <taxon>Actinomycetes</taxon>
        <taxon>Kitasatosporales</taxon>
        <taxon>Streptomycetaceae</taxon>
        <taxon>Streptomyces</taxon>
    </lineage>
</organism>
<evidence type="ECO:0000313" key="3">
    <source>
        <dbReference type="Proteomes" id="UP001626628"/>
    </source>
</evidence>
<keyword evidence="3" id="KW-1185">Reference proteome</keyword>
<evidence type="ECO:0000256" key="1">
    <source>
        <dbReference type="SAM" id="MobiDB-lite"/>
    </source>
</evidence>
<gene>
    <name evidence="2" type="ORF">WAB15_31935</name>
</gene>
<evidence type="ECO:0008006" key="4">
    <source>
        <dbReference type="Google" id="ProtNLM"/>
    </source>
</evidence>
<evidence type="ECO:0000313" key="2">
    <source>
        <dbReference type="EMBL" id="WXK80246.1"/>
    </source>
</evidence>
<dbReference type="EMBL" id="CP147982">
    <property type="protein sequence ID" value="WXK80246.1"/>
    <property type="molecule type" value="Genomic_DNA"/>
</dbReference>
<proteinExistence type="predicted"/>
<protein>
    <recommendedName>
        <fullName evidence="4">DUF1328 domain-containing protein</fullName>
    </recommendedName>
</protein>
<feature type="compositionally biased region" description="Pro residues" evidence="1">
    <location>
        <begin position="121"/>
        <end position="133"/>
    </location>
</feature>
<name>A0ABZ2QUK5_9ACTN</name>
<accession>A0ABZ2QUK5</accession>
<feature type="region of interest" description="Disordered" evidence="1">
    <location>
        <begin position="61"/>
        <end position="144"/>
    </location>
</feature>
<reference evidence="2 3" key="1">
    <citation type="submission" date="2024-03" db="EMBL/GenBank/DDBJ databases">
        <title>The complete genome of Streptomyces sirii sp.nov.</title>
        <authorList>
            <person name="Zakalyukina Y.V."/>
            <person name="Belik A.R."/>
            <person name="Biryukov M.V."/>
            <person name="Baturina O.A."/>
            <person name="Kabilov M.R."/>
        </authorList>
    </citation>
    <scope>NUCLEOTIDE SEQUENCE [LARGE SCALE GENOMIC DNA]</scope>
    <source>
        <strain evidence="2 3">BP-8</strain>
    </source>
</reference>
<feature type="compositionally biased region" description="Basic and acidic residues" evidence="1">
    <location>
        <begin position="67"/>
        <end position="86"/>
    </location>
</feature>
<dbReference type="RefSeq" id="WP_407288359.1">
    <property type="nucleotide sequence ID" value="NZ_CP147982.1"/>
</dbReference>
<sequence>MATARSFNGRVRDRGSAVPFRLLWLAALLISVLVAHGARAESAEGHLVSAVPIAAAAESGAWLAPEDGGHSEHPGHPGDPGQHSHELCVSAPPQQGTSVAHPCAKPLTGSAWHAPTQGRSGPPPRAAAAPPPLNGATGSVVQQV</sequence>
<dbReference type="Proteomes" id="UP001626628">
    <property type="component" value="Chromosome"/>
</dbReference>